<comment type="subcellular location">
    <subcellularLocation>
        <location evidence="1">Cell membrane</location>
        <topology evidence="1">Multi-pass membrane protein</topology>
    </subcellularLocation>
</comment>
<gene>
    <name evidence="6" type="ORF">ABMA28_010431</name>
</gene>
<name>A0ABD0SAE5_LOXSC</name>
<evidence type="ECO:0000256" key="4">
    <source>
        <dbReference type="ARBA" id="ARBA00022989"/>
    </source>
</evidence>
<evidence type="ECO:0000256" key="3">
    <source>
        <dbReference type="ARBA" id="ARBA00022692"/>
    </source>
</evidence>
<evidence type="ECO:0000256" key="2">
    <source>
        <dbReference type="ARBA" id="ARBA00022475"/>
    </source>
</evidence>
<evidence type="ECO:0000313" key="6">
    <source>
        <dbReference type="EMBL" id="KAL0810269.1"/>
    </source>
</evidence>
<reference evidence="6 7" key="1">
    <citation type="submission" date="2024-06" db="EMBL/GenBank/DDBJ databases">
        <title>A chromosome-level genome assembly of beet webworm, Loxostege sticticalis.</title>
        <authorList>
            <person name="Zhang Y."/>
        </authorList>
    </citation>
    <scope>NUCLEOTIDE SEQUENCE [LARGE SCALE GENOMIC DNA]</scope>
    <source>
        <strain evidence="6">AQ028</strain>
        <tissue evidence="6">Male pupae</tissue>
    </source>
</reference>
<keyword evidence="2" id="KW-1003">Cell membrane</keyword>
<keyword evidence="4" id="KW-1133">Transmembrane helix</keyword>
<keyword evidence="5" id="KW-0472">Membrane</keyword>
<dbReference type="EMBL" id="JBEDNZ010000026">
    <property type="protein sequence ID" value="KAL0810269.1"/>
    <property type="molecule type" value="Genomic_DNA"/>
</dbReference>
<protein>
    <recommendedName>
        <fullName evidence="8">Gustatory receptor</fullName>
    </recommendedName>
</protein>
<sequence>MQGASILTIIVTFAWILKNFVTETILSIEFEYFHKSVNDVMVNSLLNLATDQSEVALRQWLLEVKSFSSIGSSTLHPRFSRTFQMINNDRNCCWKNKFINYSIILEAFEFTKTAFQLMILYHCMETFIHAIVYEYYLLYYLRAGDANIFGTLATFGWILKNFVTETILSVEFEYFHKSVNEAMVNSLLNLANDQSEEQEKQMHMNVVRISRLSQKFELCNLFDMDAAMPRRLLSLIATYTIVLLQFVLL</sequence>
<evidence type="ECO:0000256" key="1">
    <source>
        <dbReference type="ARBA" id="ARBA00004651"/>
    </source>
</evidence>
<dbReference type="AlphaFoldDB" id="A0ABD0SAE5"/>
<organism evidence="6 7">
    <name type="scientific">Loxostege sticticalis</name>
    <name type="common">Beet webworm moth</name>
    <dbReference type="NCBI Taxonomy" id="481309"/>
    <lineage>
        <taxon>Eukaryota</taxon>
        <taxon>Metazoa</taxon>
        <taxon>Ecdysozoa</taxon>
        <taxon>Arthropoda</taxon>
        <taxon>Hexapoda</taxon>
        <taxon>Insecta</taxon>
        <taxon>Pterygota</taxon>
        <taxon>Neoptera</taxon>
        <taxon>Endopterygota</taxon>
        <taxon>Lepidoptera</taxon>
        <taxon>Glossata</taxon>
        <taxon>Ditrysia</taxon>
        <taxon>Pyraloidea</taxon>
        <taxon>Crambidae</taxon>
        <taxon>Pyraustinae</taxon>
        <taxon>Loxostege</taxon>
    </lineage>
</organism>
<dbReference type="InterPro" id="IPR013604">
    <property type="entry name" value="7TM_chemorcpt"/>
</dbReference>
<dbReference type="Pfam" id="PF08395">
    <property type="entry name" value="7tm_7"/>
    <property type="match status" value="1"/>
</dbReference>
<accession>A0ABD0SAE5</accession>
<evidence type="ECO:0008006" key="8">
    <source>
        <dbReference type="Google" id="ProtNLM"/>
    </source>
</evidence>
<dbReference type="GO" id="GO:0005886">
    <property type="term" value="C:plasma membrane"/>
    <property type="evidence" value="ECO:0007669"/>
    <property type="project" value="UniProtKB-SubCell"/>
</dbReference>
<evidence type="ECO:0000256" key="5">
    <source>
        <dbReference type="ARBA" id="ARBA00023136"/>
    </source>
</evidence>
<keyword evidence="3" id="KW-0812">Transmembrane</keyword>
<dbReference type="Proteomes" id="UP001549921">
    <property type="component" value="Unassembled WGS sequence"/>
</dbReference>
<evidence type="ECO:0000313" key="7">
    <source>
        <dbReference type="Proteomes" id="UP001549921"/>
    </source>
</evidence>
<comment type="caution">
    <text evidence="6">The sequence shown here is derived from an EMBL/GenBank/DDBJ whole genome shotgun (WGS) entry which is preliminary data.</text>
</comment>
<proteinExistence type="predicted"/>